<evidence type="ECO:0000256" key="4">
    <source>
        <dbReference type="ARBA" id="ARBA00022538"/>
    </source>
</evidence>
<feature type="transmembrane region" description="Helical" evidence="10">
    <location>
        <begin position="186"/>
        <end position="209"/>
    </location>
</feature>
<evidence type="ECO:0000256" key="3">
    <source>
        <dbReference type="ARBA" id="ARBA00022475"/>
    </source>
</evidence>
<dbReference type="GO" id="GO:0005886">
    <property type="term" value="C:plasma membrane"/>
    <property type="evidence" value="ECO:0007669"/>
    <property type="project" value="UniProtKB-SubCell"/>
</dbReference>
<dbReference type="Proteomes" id="UP000065822">
    <property type="component" value="Chromosome"/>
</dbReference>
<evidence type="ECO:0000313" key="12">
    <source>
        <dbReference type="EMBL" id="SNV16033.1"/>
    </source>
</evidence>
<dbReference type="RefSeq" id="WP_066430649.1">
    <property type="nucleotide sequence ID" value="NZ_CP014227.1"/>
</dbReference>
<feature type="transmembrane region" description="Helical" evidence="10">
    <location>
        <begin position="38"/>
        <end position="59"/>
    </location>
</feature>
<evidence type="ECO:0000256" key="8">
    <source>
        <dbReference type="ARBA" id="ARBA00023065"/>
    </source>
</evidence>
<dbReference type="AlphaFoldDB" id="A0AAX2H291"/>
<evidence type="ECO:0000256" key="9">
    <source>
        <dbReference type="ARBA" id="ARBA00023136"/>
    </source>
</evidence>
<keyword evidence="13" id="KW-1185">Reference proteome</keyword>
<reference evidence="12 14" key="2">
    <citation type="submission" date="2017-06" db="EMBL/GenBank/DDBJ databases">
        <authorList>
            <consortium name="Pathogen Informatics"/>
        </authorList>
    </citation>
    <scope>NUCLEOTIDE SEQUENCE [LARGE SCALE GENOMIC DNA]</scope>
    <source>
        <strain evidence="12 14">NCTC12947</strain>
    </source>
</reference>
<feature type="transmembrane region" description="Helical" evidence="10">
    <location>
        <begin position="283"/>
        <end position="301"/>
    </location>
</feature>
<dbReference type="PANTHER" id="PTHR32024">
    <property type="entry name" value="TRK SYSTEM POTASSIUM UPTAKE PROTEIN TRKG-RELATED"/>
    <property type="match status" value="1"/>
</dbReference>
<comment type="subcellular location">
    <subcellularLocation>
        <location evidence="1">Cell membrane</location>
        <topology evidence="1">Multi-pass membrane protein</topology>
    </subcellularLocation>
</comment>
<sequence>MIRNISPYNLIILSFIALICVGAALLTLPFATVERCHVTLFEALFTATSAVTVTGLSVVDISSSFTFFGKSVILILIQLGGLGILTFSSVIMIFIAKKIGYYTKRVVAEGLNHEARFDIYSYIKKVVAITLCFEALGAVLLFFSFIGEHNFFTSIFYAIFHSVAAFCNAGISLFPDNLVGYEYSPYTSLVISFLVIFGGLGFIVILDLYRYIKGCKRHISVYSRFVITITLFLLALGTLLFLLFEYNNPLSLKGLNFFEKVLVSFFHSTALRCSGFNTMPMTGLTSATALFCAIFMFIGASPNSTGSGVKTTTIGVLFLGIRTALKNKNYIEFSKRRISWRVFNKASALVFIAMIYVSAMILLMAQFDPEIDIMKIVFELVSAFGTVGLSMGITAELSAASKIILMATMFLGRVGPLTIALALSRESHKGKYKYPKEKILIG</sequence>
<dbReference type="EMBL" id="CP014227">
    <property type="protein sequence ID" value="AMD85756.1"/>
    <property type="molecule type" value="Genomic_DNA"/>
</dbReference>
<dbReference type="Proteomes" id="UP000215539">
    <property type="component" value="Chromosome 1"/>
</dbReference>
<evidence type="ECO:0000256" key="10">
    <source>
        <dbReference type="SAM" id="Phobius"/>
    </source>
</evidence>
<keyword evidence="3" id="KW-1003">Cell membrane</keyword>
<evidence type="ECO:0000313" key="13">
    <source>
        <dbReference type="Proteomes" id="UP000065822"/>
    </source>
</evidence>
<feature type="transmembrane region" description="Helical" evidence="10">
    <location>
        <begin position="346"/>
        <end position="367"/>
    </location>
</feature>
<evidence type="ECO:0000313" key="14">
    <source>
        <dbReference type="Proteomes" id="UP000215539"/>
    </source>
</evidence>
<protein>
    <submittedName>
        <fullName evidence="12">Ktr system potassium uptake protein B</fullName>
    </submittedName>
    <submittedName>
        <fullName evidence="11">Potassium transporter KtrB</fullName>
    </submittedName>
</protein>
<keyword evidence="7 10" id="KW-1133">Transmembrane helix</keyword>
<feature type="transmembrane region" description="Helical" evidence="10">
    <location>
        <begin position="12"/>
        <end position="32"/>
    </location>
</feature>
<keyword evidence="6" id="KW-0630">Potassium</keyword>
<evidence type="ECO:0000256" key="6">
    <source>
        <dbReference type="ARBA" id="ARBA00022958"/>
    </source>
</evidence>
<accession>A0AAX2H291</accession>
<gene>
    <name evidence="12" type="primary">ktrB</name>
    <name evidence="11" type="ORF">AXF12_09675</name>
    <name evidence="12" type="ORF">SAMEA44541418_02222</name>
</gene>
<keyword evidence="5 10" id="KW-0812">Transmembrane</keyword>
<evidence type="ECO:0000313" key="11">
    <source>
        <dbReference type="EMBL" id="AMD85756.1"/>
    </source>
</evidence>
<evidence type="ECO:0000256" key="7">
    <source>
        <dbReference type="ARBA" id="ARBA00022989"/>
    </source>
</evidence>
<evidence type="ECO:0000256" key="1">
    <source>
        <dbReference type="ARBA" id="ARBA00004651"/>
    </source>
</evidence>
<organism evidence="12 14">
    <name type="scientific">Capnocytophaga haemolytica</name>
    <dbReference type="NCBI Taxonomy" id="45243"/>
    <lineage>
        <taxon>Bacteria</taxon>
        <taxon>Pseudomonadati</taxon>
        <taxon>Bacteroidota</taxon>
        <taxon>Flavobacteriia</taxon>
        <taxon>Flavobacteriales</taxon>
        <taxon>Flavobacteriaceae</taxon>
        <taxon>Capnocytophaga</taxon>
    </lineage>
</organism>
<dbReference type="KEGG" id="chg:AXF12_09675"/>
<dbReference type="NCBIfam" id="TIGR00933">
    <property type="entry name" value="2a38"/>
    <property type="match status" value="1"/>
</dbReference>
<proteinExistence type="predicted"/>
<feature type="transmembrane region" description="Helical" evidence="10">
    <location>
        <begin position="373"/>
        <end position="391"/>
    </location>
</feature>
<feature type="transmembrane region" description="Helical" evidence="10">
    <location>
        <begin position="221"/>
        <end position="244"/>
    </location>
</feature>
<keyword evidence="4" id="KW-0633">Potassium transport</keyword>
<keyword evidence="8" id="KW-0406">Ion transport</keyword>
<reference evidence="11 13" key="1">
    <citation type="submission" date="2016-02" db="EMBL/GenBank/DDBJ databases">
        <authorList>
            <person name="Holder M.E."/>
            <person name="Ajami N.J."/>
            <person name="Petrosino J.F."/>
        </authorList>
    </citation>
    <scope>NUCLEOTIDE SEQUENCE [LARGE SCALE GENOMIC DNA]</scope>
    <source>
        <strain evidence="11 13">CCUG 32990</strain>
    </source>
</reference>
<dbReference type="InterPro" id="IPR003445">
    <property type="entry name" value="Cat_transpt"/>
</dbReference>
<name>A0AAX2H291_9FLAO</name>
<dbReference type="PANTHER" id="PTHR32024:SF1">
    <property type="entry name" value="KTR SYSTEM POTASSIUM UPTAKE PROTEIN B"/>
    <property type="match status" value="1"/>
</dbReference>
<dbReference type="EMBL" id="LT906449">
    <property type="protein sequence ID" value="SNV16033.1"/>
    <property type="molecule type" value="Genomic_DNA"/>
</dbReference>
<feature type="transmembrane region" description="Helical" evidence="10">
    <location>
        <begin position="71"/>
        <end position="96"/>
    </location>
</feature>
<dbReference type="GO" id="GO:0015379">
    <property type="term" value="F:potassium:chloride symporter activity"/>
    <property type="evidence" value="ECO:0007669"/>
    <property type="project" value="InterPro"/>
</dbReference>
<feature type="transmembrane region" description="Helical" evidence="10">
    <location>
        <begin position="154"/>
        <end position="174"/>
    </location>
</feature>
<dbReference type="InterPro" id="IPR004772">
    <property type="entry name" value="TrkH"/>
</dbReference>
<keyword evidence="9 10" id="KW-0472">Membrane</keyword>
<feature type="transmembrane region" description="Helical" evidence="10">
    <location>
        <begin position="126"/>
        <end position="147"/>
    </location>
</feature>
<evidence type="ECO:0000256" key="5">
    <source>
        <dbReference type="ARBA" id="ARBA00022692"/>
    </source>
</evidence>
<dbReference type="Pfam" id="PF02386">
    <property type="entry name" value="TrkH"/>
    <property type="match status" value="1"/>
</dbReference>
<keyword evidence="2" id="KW-0813">Transport</keyword>
<evidence type="ECO:0000256" key="2">
    <source>
        <dbReference type="ARBA" id="ARBA00022448"/>
    </source>
</evidence>